<evidence type="ECO:0000313" key="1">
    <source>
        <dbReference type="EMBL" id="CAG8601816.1"/>
    </source>
</evidence>
<sequence>MDSVNHVQDFVTHLQSPAVLQRISNMNNLNKNLINQILQRADKRKVLTAYHLLKARVHEEGLLINITDGFIIGKSTQILWGSFTPAEK</sequence>
<gene>
    <name evidence="1" type="ORF">SPELUC_LOCUS7151</name>
</gene>
<keyword evidence="2" id="KW-1185">Reference proteome</keyword>
<evidence type="ECO:0000313" key="2">
    <source>
        <dbReference type="Proteomes" id="UP000789366"/>
    </source>
</evidence>
<comment type="caution">
    <text evidence="1">The sequence shown here is derived from an EMBL/GenBank/DDBJ whole genome shotgun (WGS) entry which is preliminary data.</text>
</comment>
<accession>A0ACA9MMC4</accession>
<organism evidence="1 2">
    <name type="scientific">Cetraspora pellucida</name>
    <dbReference type="NCBI Taxonomy" id="1433469"/>
    <lineage>
        <taxon>Eukaryota</taxon>
        <taxon>Fungi</taxon>
        <taxon>Fungi incertae sedis</taxon>
        <taxon>Mucoromycota</taxon>
        <taxon>Glomeromycotina</taxon>
        <taxon>Glomeromycetes</taxon>
        <taxon>Diversisporales</taxon>
        <taxon>Gigasporaceae</taxon>
        <taxon>Cetraspora</taxon>
    </lineage>
</organism>
<protein>
    <submittedName>
        <fullName evidence="1">8065_t:CDS:1</fullName>
    </submittedName>
</protein>
<name>A0ACA9MMC4_9GLOM</name>
<feature type="non-terminal residue" evidence="1">
    <location>
        <position position="88"/>
    </location>
</feature>
<reference evidence="1" key="1">
    <citation type="submission" date="2021-06" db="EMBL/GenBank/DDBJ databases">
        <authorList>
            <person name="Kallberg Y."/>
            <person name="Tangrot J."/>
            <person name="Rosling A."/>
        </authorList>
    </citation>
    <scope>NUCLEOTIDE SEQUENCE</scope>
    <source>
        <strain evidence="1">28 12/20/2015</strain>
    </source>
</reference>
<dbReference type="Proteomes" id="UP000789366">
    <property type="component" value="Unassembled WGS sequence"/>
</dbReference>
<dbReference type="EMBL" id="CAJVPW010009164">
    <property type="protein sequence ID" value="CAG8601816.1"/>
    <property type="molecule type" value="Genomic_DNA"/>
</dbReference>
<proteinExistence type="predicted"/>